<accession>A0ABW7NBN3</accession>
<dbReference type="Pfam" id="PF00106">
    <property type="entry name" value="adh_short"/>
    <property type="match status" value="1"/>
</dbReference>
<protein>
    <submittedName>
        <fullName evidence="3">SDR family NAD(P)-dependent oxidoreductase</fullName>
    </submittedName>
</protein>
<dbReference type="EMBL" id="JBIPKE010000019">
    <property type="protein sequence ID" value="MFH6985013.1"/>
    <property type="molecule type" value="Genomic_DNA"/>
</dbReference>
<dbReference type="PANTHER" id="PTHR43669:SF3">
    <property type="entry name" value="ALCOHOL DEHYDROGENASE, PUTATIVE (AFU_ORTHOLOGUE AFUA_3G03445)-RELATED"/>
    <property type="match status" value="1"/>
</dbReference>
<dbReference type="PRINTS" id="PR00081">
    <property type="entry name" value="GDHRDH"/>
</dbReference>
<dbReference type="RefSeq" id="WP_395418469.1">
    <property type="nucleotide sequence ID" value="NZ_JBIPKE010000019.1"/>
</dbReference>
<dbReference type="SUPFAM" id="SSF51735">
    <property type="entry name" value="NAD(P)-binding Rossmann-fold domains"/>
    <property type="match status" value="1"/>
</dbReference>
<proteinExistence type="inferred from homology"/>
<keyword evidence="2" id="KW-0560">Oxidoreductase</keyword>
<comment type="similarity">
    <text evidence="1">Belongs to the short-chain dehydrogenases/reductases (SDR) family.</text>
</comment>
<evidence type="ECO:0000256" key="1">
    <source>
        <dbReference type="ARBA" id="ARBA00006484"/>
    </source>
</evidence>
<evidence type="ECO:0000313" key="3">
    <source>
        <dbReference type="EMBL" id="MFH6985013.1"/>
    </source>
</evidence>
<dbReference type="InterPro" id="IPR036291">
    <property type="entry name" value="NAD(P)-bd_dom_sf"/>
</dbReference>
<dbReference type="Proteomes" id="UP001610063">
    <property type="component" value="Unassembled WGS sequence"/>
</dbReference>
<keyword evidence="4" id="KW-1185">Reference proteome</keyword>
<evidence type="ECO:0000256" key="2">
    <source>
        <dbReference type="ARBA" id="ARBA00023002"/>
    </source>
</evidence>
<comment type="caution">
    <text evidence="3">The sequence shown here is derived from an EMBL/GenBank/DDBJ whole genome shotgun (WGS) entry which is preliminary data.</text>
</comment>
<sequence length="225" mass="24265">MSKNVLITGAAGNLGSAVSKKLISEGYSVIGTIVPGHRAPENGVDFYECDLTDEKATQAFFQTLTKKYQKMDAVIMLVGGFAMGNIQEASSADMMKMLTLNYFTAFHSAQNAIKWMNEATGGKLIFVGAKPAVEGGGAAVLPYAISKSAVIKLAEIINEDKNNKNIQASVIIPSIIDTPPNREGMPDANFNNWVKPEEIAENIAFLISDKANVLRDTVLKIYNNS</sequence>
<organism evidence="3 4">
    <name type="scientific">Marinoscillum luteum</name>
    <dbReference type="NCBI Taxonomy" id="861051"/>
    <lineage>
        <taxon>Bacteria</taxon>
        <taxon>Pseudomonadati</taxon>
        <taxon>Bacteroidota</taxon>
        <taxon>Cytophagia</taxon>
        <taxon>Cytophagales</taxon>
        <taxon>Reichenbachiellaceae</taxon>
        <taxon>Marinoscillum</taxon>
    </lineage>
</organism>
<gene>
    <name evidence="3" type="ORF">ACHKAR_16275</name>
</gene>
<dbReference type="InterPro" id="IPR002347">
    <property type="entry name" value="SDR_fam"/>
</dbReference>
<name>A0ABW7NBN3_9BACT</name>
<dbReference type="Gene3D" id="3.40.50.720">
    <property type="entry name" value="NAD(P)-binding Rossmann-like Domain"/>
    <property type="match status" value="1"/>
</dbReference>
<evidence type="ECO:0000313" key="4">
    <source>
        <dbReference type="Proteomes" id="UP001610063"/>
    </source>
</evidence>
<dbReference type="PANTHER" id="PTHR43669">
    <property type="entry name" value="5-KETO-D-GLUCONATE 5-REDUCTASE"/>
    <property type="match status" value="1"/>
</dbReference>
<reference evidence="3 4" key="1">
    <citation type="journal article" date="2013" name="Int. J. Syst. Evol. Microbiol.">
        <title>Marinoscillum luteum sp. nov., isolated from marine sediment.</title>
        <authorList>
            <person name="Cha I.T."/>
            <person name="Park S.J."/>
            <person name="Kim S.J."/>
            <person name="Kim J.G."/>
            <person name="Jung M.Y."/>
            <person name="Shin K.S."/>
            <person name="Kwon K.K."/>
            <person name="Yang S.H."/>
            <person name="Seo Y.S."/>
            <person name="Rhee S.K."/>
        </authorList>
    </citation>
    <scope>NUCLEOTIDE SEQUENCE [LARGE SCALE GENOMIC DNA]</scope>
    <source>
        <strain evidence="3 4">KCTC 23939</strain>
    </source>
</reference>